<dbReference type="OrthoDB" id="9810066at2"/>
<accession>A0A0E3UVA7</accession>
<dbReference type="GO" id="GO:0016757">
    <property type="term" value="F:glycosyltransferase activity"/>
    <property type="evidence" value="ECO:0007669"/>
    <property type="project" value="UniProtKB-KW"/>
</dbReference>
<organism evidence="4 5">
    <name type="scientific">Pontibacter korlensis</name>
    <dbReference type="NCBI Taxonomy" id="400092"/>
    <lineage>
        <taxon>Bacteria</taxon>
        <taxon>Pseudomonadati</taxon>
        <taxon>Bacteroidota</taxon>
        <taxon>Cytophagia</taxon>
        <taxon>Cytophagales</taxon>
        <taxon>Hymenobacteraceae</taxon>
        <taxon>Pontibacter</taxon>
    </lineage>
</organism>
<keyword evidence="1 4" id="KW-0328">Glycosyltransferase</keyword>
<reference evidence="4 5" key="1">
    <citation type="journal article" date="2015" name="Sci. Rep.">
        <title>Unraveling adaptation of Pontibacter korlensis to radiation and infertility in desert through complete genome and comparative transcriptomic analysis.</title>
        <authorList>
            <person name="Dai J."/>
            <person name="Dai W."/>
            <person name="Qiu C."/>
            <person name="Yang Z."/>
            <person name="Zhang Y."/>
            <person name="Zhou M."/>
            <person name="Zhang L."/>
            <person name="Fang C."/>
            <person name="Gao Q."/>
            <person name="Yang Q."/>
            <person name="Li X."/>
            <person name="Wang Z."/>
            <person name="Wang Z."/>
            <person name="Jia Z."/>
            <person name="Chen X."/>
        </authorList>
    </citation>
    <scope>NUCLEOTIDE SEQUENCE [LARGE SCALE GENOMIC DNA]</scope>
    <source>
        <strain evidence="4 5">X14-1T</strain>
    </source>
</reference>
<evidence type="ECO:0000313" key="5">
    <source>
        <dbReference type="Proteomes" id="UP000033109"/>
    </source>
</evidence>
<dbReference type="Gene3D" id="3.40.50.2020">
    <property type="match status" value="1"/>
</dbReference>
<evidence type="ECO:0000256" key="1">
    <source>
        <dbReference type="ARBA" id="ARBA00022676"/>
    </source>
</evidence>
<dbReference type="Gene3D" id="3.30.1310.20">
    <property type="entry name" value="PRTase-like"/>
    <property type="match status" value="1"/>
</dbReference>
<dbReference type="HOGENOM" id="CLU_083583_0_0_10"/>
<evidence type="ECO:0000313" key="4">
    <source>
        <dbReference type="EMBL" id="AKD02362.1"/>
    </source>
</evidence>
<dbReference type="STRING" id="400092.PKOR_03490"/>
<dbReference type="KEGG" id="pko:PKOR_03490"/>
<dbReference type="PATRIC" id="fig|400092.3.peg.789"/>
<dbReference type="CDD" id="cd06223">
    <property type="entry name" value="PRTases_typeI"/>
    <property type="match status" value="1"/>
</dbReference>
<dbReference type="SUPFAM" id="SSF53271">
    <property type="entry name" value="PRTase-like"/>
    <property type="match status" value="1"/>
</dbReference>
<evidence type="ECO:0000259" key="3">
    <source>
        <dbReference type="Pfam" id="PF00156"/>
    </source>
</evidence>
<name>A0A0E3UVA7_9BACT</name>
<keyword evidence="5" id="KW-1185">Reference proteome</keyword>
<dbReference type="Pfam" id="PF00156">
    <property type="entry name" value="Pribosyltran"/>
    <property type="match status" value="1"/>
</dbReference>
<proteinExistence type="predicted"/>
<protein>
    <submittedName>
        <fullName evidence="4">Phosphoribosyltransferase</fullName>
    </submittedName>
</protein>
<dbReference type="PANTHER" id="PTHR43363:SF1">
    <property type="entry name" value="HYPOXANTHINE-GUANINE PHOSPHORIBOSYLTRANSFERASE"/>
    <property type="match status" value="1"/>
</dbReference>
<dbReference type="RefSeq" id="WP_046309150.1">
    <property type="nucleotide sequence ID" value="NZ_CBCSCY010000060.1"/>
</dbReference>
<dbReference type="InterPro" id="IPR000836">
    <property type="entry name" value="PRTase_dom"/>
</dbReference>
<dbReference type="Proteomes" id="UP000033109">
    <property type="component" value="Chromosome"/>
</dbReference>
<sequence>MNGQLIHNRAQAAQLLAERLDKYRGQQGVVLAIPRGGVPVAAPIAKKLGMPLEVTLSKKIRHPQNKEFAIGAVSMDSVTVDERAEVPEEYIVEEVQRIRQNLQQKYRLFMGDRQHIPLQDRIAIIVDDGIATGKTLEATVKLVEKEQPRKIVVAVPVAPPSAAAYFSNLVDEFICLLVPPFFQAVGQFYEEFTQTTDEEVIQLLQEQDEPL</sequence>
<evidence type="ECO:0000256" key="2">
    <source>
        <dbReference type="ARBA" id="ARBA00022679"/>
    </source>
</evidence>
<keyword evidence="2 4" id="KW-0808">Transferase</keyword>
<feature type="domain" description="Phosphoribosyltransferase" evidence="3">
    <location>
        <begin position="11"/>
        <end position="163"/>
    </location>
</feature>
<dbReference type="EMBL" id="CP009621">
    <property type="protein sequence ID" value="AKD02362.1"/>
    <property type="molecule type" value="Genomic_DNA"/>
</dbReference>
<dbReference type="InterPro" id="IPR029057">
    <property type="entry name" value="PRTase-like"/>
</dbReference>
<gene>
    <name evidence="4" type="ORF">PKOR_03490</name>
</gene>
<dbReference type="AlphaFoldDB" id="A0A0E3UVA7"/>
<dbReference type="PANTHER" id="PTHR43363">
    <property type="entry name" value="HYPOXANTHINE PHOSPHORIBOSYLTRANSFERASE"/>
    <property type="match status" value="1"/>
</dbReference>